<keyword evidence="2" id="KW-1185">Reference proteome</keyword>
<dbReference type="SUPFAM" id="SSF51197">
    <property type="entry name" value="Clavaminate synthase-like"/>
    <property type="match status" value="1"/>
</dbReference>
<reference evidence="1" key="1">
    <citation type="journal article" date="2014" name="Int. J. Syst. Evol. Microbiol.">
        <title>Complete genome sequence of Corynebacterium casei LMG S-19264T (=DSM 44701T), isolated from a smear-ripened cheese.</title>
        <authorList>
            <consortium name="US DOE Joint Genome Institute (JGI-PGF)"/>
            <person name="Walter F."/>
            <person name="Albersmeier A."/>
            <person name="Kalinowski J."/>
            <person name="Ruckert C."/>
        </authorList>
    </citation>
    <scope>NUCLEOTIDE SEQUENCE</scope>
    <source>
        <strain evidence="1">JCM 13064</strain>
    </source>
</reference>
<accession>A0A917VWA5</accession>
<proteinExistence type="predicted"/>
<dbReference type="AlphaFoldDB" id="A0A917VWA5"/>
<protein>
    <submittedName>
        <fullName evidence="1">Phytanoyl-CoA dioxygenase</fullName>
    </submittedName>
</protein>
<dbReference type="EMBL" id="BMNT01000071">
    <property type="protein sequence ID" value="GGL20431.1"/>
    <property type="molecule type" value="Genomic_DNA"/>
</dbReference>
<reference evidence="1" key="2">
    <citation type="submission" date="2020-09" db="EMBL/GenBank/DDBJ databases">
        <authorList>
            <person name="Sun Q."/>
            <person name="Ohkuma M."/>
        </authorList>
    </citation>
    <scope>NUCLEOTIDE SEQUENCE</scope>
    <source>
        <strain evidence="1">JCM 13064</strain>
    </source>
</reference>
<keyword evidence="1" id="KW-0560">Oxidoreductase</keyword>
<name>A0A917VWA5_9ACTN</name>
<sequence length="263" mass="29245">MARPLTDSQVEQFVEEGFVRLDGAFSTKLAQTCRNLLWEAIEPDPEDRTTWTEPVVRVWDRVDEPFRQAANTPTLQGAYDQLCGEGRWVPPAGLGTFPIRFPLGADPGDTMWHVDGSYKGTTEGWYWLNVSSRDRQLLMLFLFSDTGDKDAPTRMRLGSHLYIPPLLEHAGEEGVSLDYLLDKLEGTAHLPEAQVVGEAGTVYLCHPFLVHAAQPHHGTEPRFMAQPALLPSAPLRLERADGAYSPVEKAIRMGLHATRAGDV</sequence>
<gene>
    <name evidence="1" type="ORF">GCM10007964_72970</name>
</gene>
<organism evidence="1 2">
    <name type="scientific">Sphaerisporangium melleum</name>
    <dbReference type="NCBI Taxonomy" id="321316"/>
    <lineage>
        <taxon>Bacteria</taxon>
        <taxon>Bacillati</taxon>
        <taxon>Actinomycetota</taxon>
        <taxon>Actinomycetes</taxon>
        <taxon>Streptosporangiales</taxon>
        <taxon>Streptosporangiaceae</taxon>
        <taxon>Sphaerisporangium</taxon>
    </lineage>
</organism>
<dbReference type="Gene3D" id="2.60.120.620">
    <property type="entry name" value="q2cbj1_9rhob like domain"/>
    <property type="match status" value="1"/>
</dbReference>
<dbReference type="GO" id="GO:0016706">
    <property type="term" value="F:2-oxoglutarate-dependent dioxygenase activity"/>
    <property type="evidence" value="ECO:0007669"/>
    <property type="project" value="UniProtKB-ARBA"/>
</dbReference>
<evidence type="ECO:0000313" key="1">
    <source>
        <dbReference type="EMBL" id="GGL20431.1"/>
    </source>
</evidence>
<comment type="caution">
    <text evidence="1">The sequence shown here is derived from an EMBL/GenBank/DDBJ whole genome shotgun (WGS) entry which is preliminary data.</text>
</comment>
<dbReference type="Proteomes" id="UP000645217">
    <property type="component" value="Unassembled WGS sequence"/>
</dbReference>
<dbReference type="Pfam" id="PF05721">
    <property type="entry name" value="PhyH"/>
    <property type="match status" value="1"/>
</dbReference>
<keyword evidence="1" id="KW-0223">Dioxygenase</keyword>
<dbReference type="InterPro" id="IPR008775">
    <property type="entry name" value="Phytyl_CoA_dOase-like"/>
</dbReference>
<dbReference type="RefSeq" id="WP_189167663.1">
    <property type="nucleotide sequence ID" value="NZ_BMNT01000071.1"/>
</dbReference>
<evidence type="ECO:0000313" key="2">
    <source>
        <dbReference type="Proteomes" id="UP000645217"/>
    </source>
</evidence>